<proteinExistence type="predicted"/>
<evidence type="ECO:0000313" key="2">
    <source>
        <dbReference type="Proteomes" id="UP000622797"/>
    </source>
</evidence>
<protein>
    <submittedName>
        <fullName evidence="1">Uncharacterized protein</fullName>
    </submittedName>
</protein>
<keyword evidence="2" id="KW-1185">Reference proteome</keyword>
<accession>A0A8H4X954</accession>
<name>A0A8H4X954_9HYPO</name>
<dbReference type="OrthoDB" id="5427059at2759"/>
<reference evidence="1" key="2">
    <citation type="submission" date="2020-05" db="EMBL/GenBank/DDBJ databases">
        <authorList>
            <person name="Kim H.-S."/>
            <person name="Proctor R.H."/>
            <person name="Brown D.W."/>
        </authorList>
    </citation>
    <scope>NUCLEOTIDE SEQUENCE</scope>
    <source>
        <strain evidence="1">NRRL 20472</strain>
    </source>
</reference>
<comment type="caution">
    <text evidence="1">The sequence shown here is derived from an EMBL/GenBank/DDBJ whole genome shotgun (WGS) entry which is preliminary data.</text>
</comment>
<dbReference type="Proteomes" id="UP000622797">
    <property type="component" value="Unassembled WGS sequence"/>
</dbReference>
<gene>
    <name evidence="1" type="ORF">FSARC_5800</name>
</gene>
<sequence length="409" mass="47426">MASISSLPLHLIAEILQLLDDIQQLPPILLSHRLFYSAVLDTPALPLDILRNQIPDHLLPLAVAAYKSQKSIRDSNDIDVEEFLTKCYDNPLQDVDGIQLHLSVGQALQIGRIDNALSELREEFTSCSLSKLYGVRQDDSMLDDQGLSPDETYRVSRALYRFQIYRNLFLDKEQKLDLFSPYDDKEEEDIKPDLNQKKLFFDRHSPWVNEQLACVYDYLETRLTGVMLTILSATPAYRQVVVNGFQWGDNLTDWLTEKTQLFEEQRCLSLGLLRLSQLLKASTYEEWQCSLGEANNLCQSCLEEDLEEFNRGKRPNEEQGVWRVVDMDRLAREVDADDTTSDDHPRQVWTKVYYDRVHERFRLGDHAFAPMRFVYGLRGMGYVMWDGKRMQNDICKGAVDKAYRGDDLF</sequence>
<evidence type="ECO:0000313" key="1">
    <source>
        <dbReference type="EMBL" id="KAF4966558.1"/>
    </source>
</evidence>
<organism evidence="1 2">
    <name type="scientific">Fusarium sarcochroum</name>
    <dbReference type="NCBI Taxonomy" id="1208366"/>
    <lineage>
        <taxon>Eukaryota</taxon>
        <taxon>Fungi</taxon>
        <taxon>Dikarya</taxon>
        <taxon>Ascomycota</taxon>
        <taxon>Pezizomycotina</taxon>
        <taxon>Sordariomycetes</taxon>
        <taxon>Hypocreomycetidae</taxon>
        <taxon>Hypocreales</taxon>
        <taxon>Nectriaceae</taxon>
        <taxon>Fusarium</taxon>
        <taxon>Fusarium lateritium species complex</taxon>
    </lineage>
</organism>
<dbReference type="EMBL" id="JABEXW010000283">
    <property type="protein sequence ID" value="KAF4966558.1"/>
    <property type="molecule type" value="Genomic_DNA"/>
</dbReference>
<dbReference type="AlphaFoldDB" id="A0A8H4X954"/>
<reference evidence="1" key="1">
    <citation type="journal article" date="2020" name="BMC Genomics">
        <title>Correction to: Identification and distribution of gene clusters required for synthesis of sphingolipid metabolism inhibitors in diverse species of the filamentous fungus Fusarium.</title>
        <authorList>
            <person name="Kim H.S."/>
            <person name="Lohmar J.M."/>
            <person name="Busman M."/>
            <person name="Brown D.W."/>
            <person name="Naumann T.A."/>
            <person name="Divon H.H."/>
            <person name="Lysoe E."/>
            <person name="Uhlig S."/>
            <person name="Proctor R.H."/>
        </authorList>
    </citation>
    <scope>NUCLEOTIDE SEQUENCE</scope>
    <source>
        <strain evidence="1">NRRL 20472</strain>
    </source>
</reference>